<dbReference type="GO" id="GO:0005125">
    <property type="term" value="F:cytokine activity"/>
    <property type="evidence" value="ECO:0007669"/>
    <property type="project" value="InterPro"/>
</dbReference>
<evidence type="ECO:0000256" key="2">
    <source>
        <dbReference type="ARBA" id="ARBA00007236"/>
    </source>
</evidence>
<proteinExistence type="inferred from homology"/>
<reference evidence="6" key="2">
    <citation type="submission" date="2025-09" db="UniProtKB">
        <authorList>
            <consortium name="Ensembl"/>
        </authorList>
    </citation>
    <scope>IDENTIFICATION</scope>
</reference>
<keyword evidence="3" id="KW-0964">Secreted</keyword>
<dbReference type="InParanoid" id="A0A3Q3ENF2"/>
<protein>
    <submittedName>
        <fullName evidence="6">Interleukin-17C-like</fullName>
    </submittedName>
</protein>
<dbReference type="OrthoDB" id="6038945at2759"/>
<evidence type="ECO:0000256" key="3">
    <source>
        <dbReference type="ARBA" id="ARBA00022525"/>
    </source>
</evidence>
<feature type="region of interest" description="Disordered" evidence="5">
    <location>
        <begin position="1"/>
        <end position="20"/>
    </location>
</feature>
<dbReference type="AlphaFoldDB" id="A0A3Q3ENF2"/>
<comment type="subcellular location">
    <subcellularLocation>
        <location evidence="1">Secreted</location>
    </subcellularLocation>
</comment>
<keyword evidence="7" id="KW-1185">Reference proteome</keyword>
<dbReference type="Gene3D" id="2.10.90.10">
    <property type="entry name" value="Cystine-knot cytokines"/>
    <property type="match status" value="1"/>
</dbReference>
<evidence type="ECO:0000256" key="4">
    <source>
        <dbReference type="ARBA" id="ARBA00022729"/>
    </source>
</evidence>
<dbReference type="SUPFAM" id="SSF57501">
    <property type="entry name" value="Cystine-knot cytokines"/>
    <property type="match status" value="1"/>
</dbReference>
<dbReference type="GeneTree" id="ENSGT00940000170707"/>
<accession>A0A3Q3ENF2</accession>
<name>A0A3Q3ENF2_9LABR</name>
<evidence type="ECO:0000313" key="6">
    <source>
        <dbReference type="Ensembl" id="ENSLBEP00000009026.1"/>
    </source>
</evidence>
<reference evidence="6" key="1">
    <citation type="submission" date="2025-08" db="UniProtKB">
        <authorList>
            <consortium name="Ensembl"/>
        </authorList>
    </citation>
    <scope>IDENTIFICATION</scope>
</reference>
<dbReference type="Ensembl" id="ENSLBET00000009514.1">
    <property type="protein sequence ID" value="ENSLBEP00000009026.1"/>
    <property type="gene ID" value="ENSLBEG00000006992.1"/>
</dbReference>
<dbReference type="GO" id="GO:0005576">
    <property type="term" value="C:extracellular region"/>
    <property type="evidence" value="ECO:0007669"/>
    <property type="project" value="UniProtKB-SubCell"/>
</dbReference>
<feature type="compositionally biased region" description="Basic and acidic residues" evidence="5">
    <location>
        <begin position="9"/>
        <end position="20"/>
    </location>
</feature>
<dbReference type="InterPro" id="IPR029034">
    <property type="entry name" value="Cystine-knot_cytokine"/>
</dbReference>
<sequence>MMDSQSKADPLDRSLKREEKKKETEMDVKKILLFGLLIVPVFTSQCFNESQLEEVAGRRLRRHHKQPLNPSTTKSPTEPACPVELYRNYPPRALKERSLSPWRQVIRTNDAYFPSTYYEAECLCSGCILIENSPDAEKRLIMSDAYNSVPIKESKMFLKKELCKDKQTYSLTTVYEDVAVGCHCARPNLTQ</sequence>
<dbReference type="Proteomes" id="UP000261660">
    <property type="component" value="Unplaced"/>
</dbReference>
<evidence type="ECO:0000313" key="7">
    <source>
        <dbReference type="Proteomes" id="UP000261660"/>
    </source>
</evidence>
<organism evidence="6 7">
    <name type="scientific">Labrus bergylta</name>
    <name type="common">ballan wrasse</name>
    <dbReference type="NCBI Taxonomy" id="56723"/>
    <lineage>
        <taxon>Eukaryota</taxon>
        <taxon>Metazoa</taxon>
        <taxon>Chordata</taxon>
        <taxon>Craniata</taxon>
        <taxon>Vertebrata</taxon>
        <taxon>Euteleostomi</taxon>
        <taxon>Actinopterygii</taxon>
        <taxon>Neopterygii</taxon>
        <taxon>Teleostei</taxon>
        <taxon>Neoteleostei</taxon>
        <taxon>Acanthomorphata</taxon>
        <taxon>Eupercaria</taxon>
        <taxon>Labriformes</taxon>
        <taxon>Labridae</taxon>
        <taxon>Labrus</taxon>
    </lineage>
</organism>
<evidence type="ECO:0000256" key="1">
    <source>
        <dbReference type="ARBA" id="ARBA00004613"/>
    </source>
</evidence>
<evidence type="ECO:0000256" key="5">
    <source>
        <dbReference type="SAM" id="MobiDB-lite"/>
    </source>
</evidence>
<feature type="region of interest" description="Disordered" evidence="5">
    <location>
        <begin position="58"/>
        <end position="81"/>
    </location>
</feature>
<dbReference type="InterPro" id="IPR010345">
    <property type="entry name" value="IL-17_fam"/>
</dbReference>
<comment type="similarity">
    <text evidence="2">Belongs to the IL-17 family.</text>
</comment>
<dbReference type="STRING" id="56723.ENSLBEP00000009026"/>
<dbReference type="Pfam" id="PF06083">
    <property type="entry name" value="IL17"/>
    <property type="match status" value="1"/>
</dbReference>
<keyword evidence="4" id="KW-0732">Signal</keyword>